<name>A0AAE6W0G3_9BACT</name>
<dbReference type="AlphaFoldDB" id="A0AAE6W0G3"/>
<dbReference type="Pfam" id="PF07589">
    <property type="entry name" value="PEP-CTERM"/>
    <property type="match status" value="1"/>
</dbReference>
<dbReference type="Proteomes" id="UP000642553">
    <property type="component" value="Chromosome"/>
</dbReference>
<dbReference type="InterPro" id="IPR017756">
    <property type="entry name" value="TM_Gly-Cys-Arg_CS"/>
</dbReference>
<protein>
    <submittedName>
        <fullName evidence="3">PEP-CTERM sorting domain-containing protein</fullName>
    </submittedName>
</protein>
<keyword evidence="1" id="KW-0732">Signal</keyword>
<dbReference type="NCBIfam" id="TIGR03382">
    <property type="entry name" value="GC_trans_RRR"/>
    <property type="match status" value="1"/>
</dbReference>
<feature type="domain" description="Ice-binding protein C-terminal" evidence="2">
    <location>
        <begin position="196"/>
        <end position="218"/>
    </location>
</feature>
<dbReference type="InterPro" id="IPR013424">
    <property type="entry name" value="Ice-binding_C"/>
</dbReference>
<feature type="signal peptide" evidence="1">
    <location>
        <begin position="1"/>
        <end position="22"/>
    </location>
</feature>
<evidence type="ECO:0000259" key="2">
    <source>
        <dbReference type="Pfam" id="PF07589"/>
    </source>
</evidence>
<sequence>MARMKKLLSIPAFLLCISGVQAATTLYETQFRQTAINVDSDFLDGASVSLTNPSTSLSGNLAADLLVPNVQMQNNNAGWTVTFSFTATQDIIISSLNLGFQFVTGTGTRHGNTDSKTGTATVTLAAGDSSATADLSFERVQADKNGTPTADIQQASFNTPVTVKAGETFTLTVNAKAPNTGGTFLGLSQLALHGDAVPEPATASLGLLGLAALLLRRRV</sequence>
<feature type="chain" id="PRO_5042270854" evidence="1">
    <location>
        <begin position="23"/>
        <end position="219"/>
    </location>
</feature>
<evidence type="ECO:0000256" key="1">
    <source>
        <dbReference type="SAM" id="SignalP"/>
    </source>
</evidence>
<reference evidence="3" key="1">
    <citation type="submission" date="2018-05" db="EMBL/GenBank/DDBJ databases">
        <title>Complete genome sequnece of Akkermansia muciniphila EB-AMDK-40.</title>
        <authorList>
            <person name="Nam Y.-D."/>
            <person name="Chung W.-H."/>
            <person name="Park Y.S."/>
            <person name="Kang J."/>
        </authorList>
    </citation>
    <scope>NUCLEOTIDE SEQUENCE</scope>
    <source>
        <strain evidence="3">EB-AMDK-40</strain>
    </source>
</reference>
<gene>
    <name evidence="3" type="ORF">DMI76_06215</name>
</gene>
<evidence type="ECO:0000313" key="3">
    <source>
        <dbReference type="EMBL" id="QHV62981.1"/>
    </source>
</evidence>
<accession>A0AAE6W0G3</accession>
<proteinExistence type="predicted"/>
<evidence type="ECO:0000313" key="4">
    <source>
        <dbReference type="Proteomes" id="UP000642553"/>
    </source>
</evidence>
<organism evidence="3 4">
    <name type="scientific">Akkermansia massiliensis</name>
    <dbReference type="NCBI Taxonomy" id="2927224"/>
    <lineage>
        <taxon>Bacteria</taxon>
        <taxon>Pseudomonadati</taxon>
        <taxon>Verrucomicrobiota</taxon>
        <taxon>Verrucomicrobiia</taxon>
        <taxon>Verrucomicrobiales</taxon>
        <taxon>Akkermansiaceae</taxon>
        <taxon>Akkermansia</taxon>
    </lineage>
</organism>
<dbReference type="EMBL" id="CP029701">
    <property type="protein sequence ID" value="QHV62981.1"/>
    <property type="molecule type" value="Genomic_DNA"/>
</dbReference>